<dbReference type="InterPro" id="IPR012496">
    <property type="entry name" value="TMC_dom"/>
</dbReference>
<feature type="transmembrane region" description="Helical" evidence="7">
    <location>
        <begin position="313"/>
        <end position="331"/>
    </location>
</feature>
<evidence type="ECO:0000256" key="1">
    <source>
        <dbReference type="ARBA" id="ARBA00004141"/>
    </source>
</evidence>
<dbReference type="AlphaFoldDB" id="A0A7J7J2T6"/>
<feature type="transmembrane region" description="Helical" evidence="7">
    <location>
        <begin position="190"/>
        <end position="213"/>
    </location>
</feature>
<name>A0A7J7J2T6_BUGNE</name>
<feature type="transmembrane region" description="Helical" evidence="7">
    <location>
        <begin position="603"/>
        <end position="626"/>
    </location>
</feature>
<evidence type="ECO:0000313" key="9">
    <source>
        <dbReference type="EMBL" id="KAF6020403.1"/>
    </source>
</evidence>
<gene>
    <name evidence="9" type="ORF">EB796_021301</name>
</gene>
<keyword evidence="6" id="KW-0175">Coiled coil</keyword>
<dbReference type="GO" id="GO:0005886">
    <property type="term" value="C:plasma membrane"/>
    <property type="evidence" value="ECO:0007669"/>
    <property type="project" value="InterPro"/>
</dbReference>
<dbReference type="InterPro" id="IPR038900">
    <property type="entry name" value="TMC"/>
</dbReference>
<feature type="transmembrane region" description="Helical" evidence="7">
    <location>
        <begin position="709"/>
        <end position="730"/>
    </location>
</feature>
<dbReference type="GO" id="GO:0008381">
    <property type="term" value="F:mechanosensitive monoatomic ion channel activity"/>
    <property type="evidence" value="ECO:0007669"/>
    <property type="project" value="TreeGrafter"/>
</dbReference>
<reference evidence="9" key="1">
    <citation type="submission" date="2020-06" db="EMBL/GenBank/DDBJ databases">
        <title>Draft genome of Bugula neritina, a colonial animal packing powerful symbionts and potential medicines.</title>
        <authorList>
            <person name="Rayko M."/>
        </authorList>
    </citation>
    <scope>NUCLEOTIDE SEQUENCE [LARGE SCALE GENOMIC DNA]</scope>
    <source>
        <strain evidence="9">Kwan_BN1</strain>
    </source>
</reference>
<evidence type="ECO:0000256" key="2">
    <source>
        <dbReference type="ARBA" id="ARBA00006510"/>
    </source>
</evidence>
<feature type="transmembrane region" description="Helical" evidence="7">
    <location>
        <begin position="493"/>
        <end position="512"/>
    </location>
</feature>
<comment type="similarity">
    <text evidence="2">Belongs to the TMC family.</text>
</comment>
<evidence type="ECO:0000259" key="8">
    <source>
        <dbReference type="Pfam" id="PF07810"/>
    </source>
</evidence>
<dbReference type="EMBL" id="VXIV02003177">
    <property type="protein sequence ID" value="KAF6020403.1"/>
    <property type="molecule type" value="Genomic_DNA"/>
</dbReference>
<organism evidence="9 10">
    <name type="scientific">Bugula neritina</name>
    <name type="common">Brown bryozoan</name>
    <name type="synonym">Sertularia neritina</name>
    <dbReference type="NCBI Taxonomy" id="10212"/>
    <lineage>
        <taxon>Eukaryota</taxon>
        <taxon>Metazoa</taxon>
        <taxon>Spiralia</taxon>
        <taxon>Lophotrochozoa</taxon>
        <taxon>Bryozoa</taxon>
        <taxon>Gymnolaemata</taxon>
        <taxon>Cheilostomatida</taxon>
        <taxon>Flustrina</taxon>
        <taxon>Buguloidea</taxon>
        <taxon>Bugulidae</taxon>
        <taxon>Bugula</taxon>
    </lineage>
</organism>
<feature type="domain" description="TMC" evidence="8">
    <location>
        <begin position="535"/>
        <end position="645"/>
    </location>
</feature>
<evidence type="ECO:0000313" key="10">
    <source>
        <dbReference type="Proteomes" id="UP000593567"/>
    </source>
</evidence>
<evidence type="ECO:0000256" key="7">
    <source>
        <dbReference type="SAM" id="Phobius"/>
    </source>
</evidence>
<evidence type="ECO:0000256" key="4">
    <source>
        <dbReference type="ARBA" id="ARBA00022989"/>
    </source>
</evidence>
<keyword evidence="5 7" id="KW-0472">Membrane</keyword>
<keyword evidence="3 7" id="KW-0812">Transmembrane</keyword>
<dbReference type="PANTHER" id="PTHR23302:SF24">
    <property type="entry name" value="TMC DOMAIN-CONTAINING PROTEIN"/>
    <property type="match status" value="1"/>
</dbReference>
<dbReference type="OrthoDB" id="1936208at2759"/>
<accession>A0A7J7J2T6</accession>
<feature type="transmembrane region" description="Helical" evidence="7">
    <location>
        <begin position="647"/>
        <end position="673"/>
    </location>
</feature>
<evidence type="ECO:0000256" key="5">
    <source>
        <dbReference type="ARBA" id="ARBA00023136"/>
    </source>
</evidence>
<feature type="transmembrane region" description="Helical" evidence="7">
    <location>
        <begin position="410"/>
        <end position="430"/>
    </location>
</feature>
<feature type="transmembrane region" description="Helical" evidence="7">
    <location>
        <begin position="450"/>
        <end position="473"/>
    </location>
</feature>
<keyword evidence="10" id="KW-1185">Reference proteome</keyword>
<dbReference type="Proteomes" id="UP000593567">
    <property type="component" value="Unassembled WGS sequence"/>
</dbReference>
<sequence length="810" mass="92029">MDSTNFTVEDEADTSLSDSIRGELPSQIALKSIQGPSLAREDARYELAKVRRRSSMSRRMSMMTKNRVEPLMTQPQIMTQRLSNHNIELGELGFEVCQTEEDQRMQLERLRDMPCPIAVKRLVRKKILNQEVTSSSGFKGWKFKQAKERKRIAQRFKDIIYKLELWKDSFKEIEGHFGTGVLSYFVFLKWLFQLNIVIFLLIITFIVIPQAVLGVSDQVASTPCSGINNSLYSSLEYNGDIVPNCSADYQDYIQLTSGAVNGTYEVVSYIADFFQGTGFMENTALFYGYYSSSALTVDIQGVSKLVDRYNLPLAYILVTVTYFLLSFFLMVRQSAQGYKDSIISTDSKFYQYCNKVFGSWDFALSDARNVILKKKSIYQDIMHDLNEEKDTLRREARSTVDNCKLYTIRICVNLFVLAALGGAGYLIYYVTDISSEIIKTRPEYLTWTTALQLLVQFLPSFTITALNILVPLIFEKIVLLEDYIPSTEVQLTLFRTVLLRLSSLTVLFITLYSEINCDSKNYCNVGDGSCQPLYCWETGVGQELYKLVVVDMIVQLAITIFVEFPRKLIVSKCTCKLAKIIGCQQFLIPKNVLDLVYSQTLCWLGAFFSPLIPAICVLKMFILFYFKKISLLSNFVPNNRPYRASRSNALFIVVLLVSFMICCFPVIYVIAIMTPSRGCGPFRPYGVMYDAIIATICEWPEGFQTFLTVVSSTGFSIPLVMALCVTIYYLQIMVQAQKKRVSLLRDQLMMEGKDKQFLLSRITDIQGKGTTASQLRSNQKALSRKPNNNIPSSLLSAAEVVYEEVAGEDV</sequence>
<comment type="subcellular location">
    <subcellularLocation>
        <location evidence="1">Membrane</location>
        <topology evidence="1">Multi-pass membrane protein</topology>
    </subcellularLocation>
</comment>
<proteinExistence type="inferred from homology"/>
<feature type="coiled-coil region" evidence="6">
    <location>
        <begin position="375"/>
        <end position="402"/>
    </location>
</feature>
<evidence type="ECO:0000256" key="6">
    <source>
        <dbReference type="SAM" id="Coils"/>
    </source>
</evidence>
<protein>
    <submittedName>
        <fullName evidence="9">TMC7</fullName>
    </submittedName>
</protein>
<dbReference type="Pfam" id="PF07810">
    <property type="entry name" value="TMC"/>
    <property type="match status" value="1"/>
</dbReference>
<keyword evidence="4 7" id="KW-1133">Transmembrane helix</keyword>
<comment type="caution">
    <text evidence="9">The sequence shown here is derived from an EMBL/GenBank/DDBJ whole genome shotgun (WGS) entry which is preliminary data.</text>
</comment>
<evidence type="ECO:0000256" key="3">
    <source>
        <dbReference type="ARBA" id="ARBA00022692"/>
    </source>
</evidence>
<dbReference type="PANTHER" id="PTHR23302">
    <property type="entry name" value="TRANSMEMBRANE CHANNEL-RELATED"/>
    <property type="match status" value="1"/>
</dbReference>